<evidence type="ECO:0000259" key="1">
    <source>
        <dbReference type="PROSITE" id="PS51677"/>
    </source>
</evidence>
<dbReference type="PROSITE" id="PS51677">
    <property type="entry name" value="NODB"/>
    <property type="match status" value="1"/>
</dbReference>
<accession>A0A1I0XYP2</accession>
<dbReference type="SUPFAM" id="SSF88713">
    <property type="entry name" value="Glycoside hydrolase/deacetylase"/>
    <property type="match status" value="1"/>
</dbReference>
<sequence length="271" mass="30850">MKRSIKSKIIPIVIVFLFLIVFRKFSVNALEYPGQYPMALWTEGYKEEIVKNDENQKVIFLTFDDGPSKNNTPKILDILNEKNVRATFFVIGYKAEVNKDIVRSLKESGMSILPHSYTHDYKSIYASPDNFLNDLNKCTKAIEDATGDELISFLRFPGGSDNLVCNANTLNEIKEKVKNQGVSYIDWNICSEDATANIVSKSKILDSVRNEAKGIKYGVLLMHDAEAKVTTVEALPEIIDEFKSRGYIFKTFDEITEYDMEKLKMNGVINR</sequence>
<gene>
    <name evidence="2" type="ORF">SAMN04488528_101022</name>
</gene>
<dbReference type="GO" id="GO:0005975">
    <property type="term" value="P:carbohydrate metabolic process"/>
    <property type="evidence" value="ECO:0007669"/>
    <property type="project" value="InterPro"/>
</dbReference>
<organism evidence="2 3">
    <name type="scientific">Clostridium frigidicarnis</name>
    <dbReference type="NCBI Taxonomy" id="84698"/>
    <lineage>
        <taxon>Bacteria</taxon>
        <taxon>Bacillati</taxon>
        <taxon>Bacillota</taxon>
        <taxon>Clostridia</taxon>
        <taxon>Eubacteriales</taxon>
        <taxon>Clostridiaceae</taxon>
        <taxon>Clostridium</taxon>
    </lineage>
</organism>
<reference evidence="2 3" key="1">
    <citation type="submission" date="2016-10" db="EMBL/GenBank/DDBJ databases">
        <authorList>
            <person name="de Groot N.N."/>
        </authorList>
    </citation>
    <scope>NUCLEOTIDE SEQUENCE [LARGE SCALE GENOMIC DNA]</scope>
    <source>
        <strain evidence="2 3">DSM 12271</strain>
    </source>
</reference>
<dbReference type="PANTHER" id="PTHR10587">
    <property type="entry name" value="GLYCOSYL TRANSFERASE-RELATED"/>
    <property type="match status" value="1"/>
</dbReference>
<dbReference type="PANTHER" id="PTHR10587:SF125">
    <property type="entry name" value="POLYSACCHARIDE DEACETYLASE YHEN-RELATED"/>
    <property type="match status" value="1"/>
</dbReference>
<dbReference type="InterPro" id="IPR050248">
    <property type="entry name" value="Polysacc_deacetylase_ArnD"/>
</dbReference>
<evidence type="ECO:0000313" key="3">
    <source>
        <dbReference type="Proteomes" id="UP000198619"/>
    </source>
</evidence>
<dbReference type="STRING" id="84698.SAMN04488528_101022"/>
<proteinExistence type="predicted"/>
<dbReference type="Proteomes" id="UP000198619">
    <property type="component" value="Unassembled WGS sequence"/>
</dbReference>
<dbReference type="OrthoDB" id="258610at2"/>
<dbReference type="GO" id="GO:0016810">
    <property type="term" value="F:hydrolase activity, acting on carbon-nitrogen (but not peptide) bonds"/>
    <property type="evidence" value="ECO:0007669"/>
    <property type="project" value="InterPro"/>
</dbReference>
<dbReference type="Pfam" id="PF01522">
    <property type="entry name" value="Polysacc_deac_1"/>
    <property type="match status" value="1"/>
</dbReference>
<dbReference type="EMBL" id="FOKI01000010">
    <property type="protein sequence ID" value="SFB05113.1"/>
    <property type="molecule type" value="Genomic_DNA"/>
</dbReference>
<name>A0A1I0XYP2_9CLOT</name>
<keyword evidence="3" id="KW-1185">Reference proteome</keyword>
<dbReference type="InterPro" id="IPR011330">
    <property type="entry name" value="Glyco_hydro/deAcase_b/a-brl"/>
</dbReference>
<dbReference type="RefSeq" id="WP_090040409.1">
    <property type="nucleotide sequence ID" value="NZ_FOKI01000010.1"/>
</dbReference>
<protein>
    <submittedName>
        <fullName evidence="2">Peptidoglycan/xylan/chitin deacetylase, PgdA/CDA1 family</fullName>
    </submittedName>
</protein>
<feature type="domain" description="NodB homology" evidence="1">
    <location>
        <begin position="57"/>
        <end position="250"/>
    </location>
</feature>
<dbReference type="Gene3D" id="3.20.20.370">
    <property type="entry name" value="Glycoside hydrolase/deacetylase"/>
    <property type="match status" value="1"/>
</dbReference>
<dbReference type="AlphaFoldDB" id="A0A1I0XYP2"/>
<dbReference type="CDD" id="cd10944">
    <property type="entry name" value="CE4_SmPgdA_like"/>
    <property type="match status" value="1"/>
</dbReference>
<evidence type="ECO:0000313" key="2">
    <source>
        <dbReference type="EMBL" id="SFB05113.1"/>
    </source>
</evidence>
<dbReference type="InterPro" id="IPR002509">
    <property type="entry name" value="NODB_dom"/>
</dbReference>